<dbReference type="InterPro" id="IPR000182">
    <property type="entry name" value="GNAT_dom"/>
</dbReference>
<evidence type="ECO:0000313" key="3">
    <source>
        <dbReference type="Proteomes" id="UP000183461"/>
    </source>
</evidence>
<protein>
    <submittedName>
        <fullName evidence="2">Acetyltransferase (GNAT) domain-containing protein</fullName>
    </submittedName>
</protein>
<dbReference type="RefSeq" id="WP_072299156.1">
    <property type="nucleotide sequence ID" value="NZ_FPIP01000001.1"/>
</dbReference>
<dbReference type="Gene3D" id="3.40.630.30">
    <property type="match status" value="1"/>
</dbReference>
<reference evidence="2 3" key="1">
    <citation type="submission" date="2016-11" db="EMBL/GenBank/DDBJ databases">
        <authorList>
            <person name="Jaros S."/>
            <person name="Januszkiewicz K."/>
            <person name="Wedrychowicz H."/>
        </authorList>
    </citation>
    <scope>NUCLEOTIDE SEQUENCE [LARGE SCALE GENOMIC DNA]</scope>
    <source>
        <strain evidence="2 3">YL228</strain>
    </source>
</reference>
<accession>A0A1K1LUQ3</accession>
<dbReference type="Pfam" id="PF13508">
    <property type="entry name" value="Acetyltransf_7"/>
    <property type="match status" value="1"/>
</dbReference>
<dbReference type="AlphaFoldDB" id="A0A1K1LUQ3"/>
<sequence>MIRIYEITSNKTDYMELLLLGDEQEEMIMKYLDRGRLYVMKKDDTVCAVCVVTDEGDFTLELKNIAVAEQFQRQGLGRELILFIENRFAGAFRKLILGTGDSPLTVPFYEKCGFRKCGVIKNFFIDNYDHPIYEAGVQLCDMICFEKELSDNYGTDREVIAEIR</sequence>
<dbReference type="CDD" id="cd04301">
    <property type="entry name" value="NAT_SF"/>
    <property type="match status" value="1"/>
</dbReference>
<name>A0A1K1LUQ3_RUMFL</name>
<dbReference type="Proteomes" id="UP000183461">
    <property type="component" value="Unassembled WGS sequence"/>
</dbReference>
<dbReference type="PROSITE" id="PS51186">
    <property type="entry name" value="GNAT"/>
    <property type="match status" value="1"/>
</dbReference>
<proteinExistence type="predicted"/>
<evidence type="ECO:0000259" key="1">
    <source>
        <dbReference type="PROSITE" id="PS51186"/>
    </source>
</evidence>
<dbReference type="SUPFAM" id="SSF55729">
    <property type="entry name" value="Acyl-CoA N-acyltransferases (Nat)"/>
    <property type="match status" value="1"/>
</dbReference>
<gene>
    <name evidence="2" type="ORF">SAMN02910280_0774</name>
</gene>
<evidence type="ECO:0000313" key="2">
    <source>
        <dbReference type="EMBL" id="SFW14653.1"/>
    </source>
</evidence>
<dbReference type="GO" id="GO:0016747">
    <property type="term" value="F:acyltransferase activity, transferring groups other than amino-acyl groups"/>
    <property type="evidence" value="ECO:0007669"/>
    <property type="project" value="InterPro"/>
</dbReference>
<dbReference type="EMBL" id="FPIP01000001">
    <property type="protein sequence ID" value="SFW14653.1"/>
    <property type="molecule type" value="Genomic_DNA"/>
</dbReference>
<dbReference type="InterPro" id="IPR016181">
    <property type="entry name" value="Acyl_CoA_acyltransferase"/>
</dbReference>
<keyword evidence="2" id="KW-0808">Transferase</keyword>
<organism evidence="2 3">
    <name type="scientific">Ruminococcus flavefaciens</name>
    <dbReference type="NCBI Taxonomy" id="1265"/>
    <lineage>
        <taxon>Bacteria</taxon>
        <taxon>Bacillati</taxon>
        <taxon>Bacillota</taxon>
        <taxon>Clostridia</taxon>
        <taxon>Eubacteriales</taxon>
        <taxon>Oscillospiraceae</taxon>
        <taxon>Ruminococcus</taxon>
    </lineage>
</organism>
<feature type="domain" description="N-acetyltransferase" evidence="1">
    <location>
        <begin position="2"/>
        <end position="133"/>
    </location>
</feature>